<evidence type="ECO:0000259" key="2">
    <source>
        <dbReference type="Pfam" id="PF04909"/>
    </source>
</evidence>
<dbReference type="PANTHER" id="PTHR21240:SF28">
    <property type="entry name" value="ISO-OROTATE DECARBOXYLASE (EUROFUNG)"/>
    <property type="match status" value="1"/>
</dbReference>
<dbReference type="GO" id="GO:0005737">
    <property type="term" value="C:cytoplasm"/>
    <property type="evidence" value="ECO:0007669"/>
    <property type="project" value="TreeGrafter"/>
</dbReference>
<keyword evidence="3" id="KW-0378">Hydrolase</keyword>
<dbReference type="Proteomes" id="UP000284841">
    <property type="component" value="Unassembled WGS sequence"/>
</dbReference>
<keyword evidence="4" id="KW-1185">Reference proteome</keyword>
<feature type="domain" description="Amidohydrolase-related" evidence="2">
    <location>
        <begin position="21"/>
        <end position="249"/>
    </location>
</feature>
<organism evidence="3 4">
    <name type="scientific">Emergencia timonensis</name>
    <dbReference type="NCBI Taxonomy" id="1776384"/>
    <lineage>
        <taxon>Bacteria</taxon>
        <taxon>Bacillati</taxon>
        <taxon>Bacillota</taxon>
        <taxon>Clostridia</taxon>
        <taxon>Peptostreptococcales</taxon>
        <taxon>Anaerovoracaceae</taxon>
        <taxon>Emergencia</taxon>
    </lineage>
</organism>
<dbReference type="SUPFAM" id="SSF51556">
    <property type="entry name" value="Metallo-dependent hydrolases"/>
    <property type="match status" value="1"/>
</dbReference>
<evidence type="ECO:0000313" key="3">
    <source>
        <dbReference type="EMBL" id="RHJ90019.1"/>
    </source>
</evidence>
<accession>A0A415E8F0</accession>
<dbReference type="PANTHER" id="PTHR21240">
    <property type="entry name" value="2-AMINO-3-CARBOXYLMUCONATE-6-SEMIALDEHYDE DECARBOXYLASE"/>
    <property type="match status" value="1"/>
</dbReference>
<name>A0A415E8F0_9FIRM</name>
<dbReference type="GO" id="GO:0019748">
    <property type="term" value="P:secondary metabolic process"/>
    <property type="evidence" value="ECO:0007669"/>
    <property type="project" value="TreeGrafter"/>
</dbReference>
<dbReference type="InterPro" id="IPR006680">
    <property type="entry name" value="Amidohydro-rel"/>
</dbReference>
<evidence type="ECO:0000313" key="4">
    <source>
        <dbReference type="Proteomes" id="UP000284841"/>
    </source>
</evidence>
<keyword evidence="1" id="KW-0456">Lyase</keyword>
<proteinExistence type="predicted"/>
<gene>
    <name evidence="3" type="ORF">DW099_05575</name>
</gene>
<dbReference type="GO" id="GO:0016831">
    <property type="term" value="F:carboxy-lyase activity"/>
    <property type="evidence" value="ECO:0007669"/>
    <property type="project" value="InterPro"/>
</dbReference>
<protein>
    <submittedName>
        <fullName evidence="3">Amidohydrolase</fullName>
    </submittedName>
</protein>
<reference evidence="3 4" key="1">
    <citation type="submission" date="2018-08" db="EMBL/GenBank/DDBJ databases">
        <title>A genome reference for cultivated species of the human gut microbiota.</title>
        <authorList>
            <person name="Zou Y."/>
            <person name="Xue W."/>
            <person name="Luo G."/>
        </authorList>
    </citation>
    <scope>NUCLEOTIDE SEQUENCE [LARGE SCALE GENOMIC DNA]</scope>
    <source>
        <strain evidence="3 4">AM07-24</strain>
    </source>
</reference>
<evidence type="ECO:0000256" key="1">
    <source>
        <dbReference type="ARBA" id="ARBA00023239"/>
    </source>
</evidence>
<dbReference type="Pfam" id="PF04909">
    <property type="entry name" value="Amidohydro_2"/>
    <property type="match status" value="1"/>
</dbReference>
<dbReference type="InterPro" id="IPR032465">
    <property type="entry name" value="ACMSD"/>
</dbReference>
<dbReference type="OrthoDB" id="9771932at2"/>
<dbReference type="STRING" id="1776384.GCA_900086585_03414"/>
<dbReference type="AlphaFoldDB" id="A0A415E8F0"/>
<dbReference type="GO" id="GO:0016787">
    <property type="term" value="F:hydrolase activity"/>
    <property type="evidence" value="ECO:0007669"/>
    <property type="project" value="UniProtKB-KW"/>
</dbReference>
<dbReference type="Gene3D" id="3.20.20.140">
    <property type="entry name" value="Metal-dependent hydrolases"/>
    <property type="match status" value="1"/>
</dbReference>
<sequence>MVIDSHTHIREGNEDIGAFLAGMDEAGVDMAVVSPIAPVELGFHDNKYIAELVKEHPDRIIGYASVHPADLNALDELRRGVEDYGLKGLKLHPPIQNFSMLDPRVGPIVEACIDYDIPILVHTGPVYSRESRMIFSNSVDIDELAIRYPEAKLIIAHAHPFGIDPVMVAKHENVYIDTTSTTSEYLTLFPQLDHMLYDWMRRDDRILFGSDSNQNHPERFASDLKPLRAMDIPEESKEKLFSGNIKRLLHMD</sequence>
<dbReference type="InterPro" id="IPR032466">
    <property type="entry name" value="Metal_Hydrolase"/>
</dbReference>
<comment type="caution">
    <text evidence="3">The sequence shown here is derived from an EMBL/GenBank/DDBJ whole genome shotgun (WGS) entry which is preliminary data.</text>
</comment>
<dbReference type="RefSeq" id="WP_118334157.1">
    <property type="nucleotide sequence ID" value="NZ_AP025567.1"/>
</dbReference>
<dbReference type="EMBL" id="QRMS01000001">
    <property type="protein sequence ID" value="RHJ90019.1"/>
    <property type="molecule type" value="Genomic_DNA"/>
</dbReference>